<dbReference type="GO" id="GO:0016787">
    <property type="term" value="F:hydrolase activity"/>
    <property type="evidence" value="ECO:0007669"/>
    <property type="project" value="UniProtKB-KW"/>
</dbReference>
<comment type="catalytic activity">
    <reaction evidence="6">
        <text>ATP + H2O = ADP + phosphate + H(+)</text>
        <dbReference type="Rhea" id="RHEA:13065"/>
        <dbReference type="ChEBI" id="CHEBI:15377"/>
        <dbReference type="ChEBI" id="CHEBI:15378"/>
        <dbReference type="ChEBI" id="CHEBI:30616"/>
        <dbReference type="ChEBI" id="CHEBI:43474"/>
        <dbReference type="ChEBI" id="CHEBI:456216"/>
        <dbReference type="EC" id="3.6.4.13"/>
    </reaction>
</comment>
<dbReference type="Gene3D" id="1.20.120.1080">
    <property type="match status" value="1"/>
</dbReference>
<dbReference type="PANTHER" id="PTHR18934">
    <property type="entry name" value="ATP-DEPENDENT RNA HELICASE"/>
    <property type="match status" value="1"/>
</dbReference>
<reference evidence="8 9" key="1">
    <citation type="journal article" date="2024" name="Plant J.">
        <title>Genome sequences and population genomics reveal climatic adaptation and genomic divergence between two closely related sweetgum species.</title>
        <authorList>
            <person name="Xu W.Q."/>
            <person name="Ren C.Q."/>
            <person name="Zhang X.Y."/>
            <person name="Comes H.P."/>
            <person name="Liu X.H."/>
            <person name="Li Y.G."/>
            <person name="Kettle C.J."/>
            <person name="Jalonen R."/>
            <person name="Gaisberger H."/>
            <person name="Ma Y.Z."/>
            <person name="Qiu Y.X."/>
        </authorList>
    </citation>
    <scope>NUCLEOTIDE SEQUENCE [LARGE SCALE GENOMIC DNA]</scope>
    <source>
        <strain evidence="8">Hangzhou</strain>
    </source>
</reference>
<dbReference type="EMBL" id="JBBPBK010000007">
    <property type="protein sequence ID" value="KAK9281583.1"/>
    <property type="molecule type" value="Genomic_DNA"/>
</dbReference>
<dbReference type="AlphaFoldDB" id="A0AAP0RP39"/>
<dbReference type="SUPFAM" id="SSF52540">
    <property type="entry name" value="P-loop containing nucleoside triphosphate hydrolases"/>
    <property type="match status" value="1"/>
</dbReference>
<keyword evidence="3" id="KW-0378">Hydrolase</keyword>
<dbReference type="EC" id="3.6.4.13" evidence="1"/>
<dbReference type="CDD" id="cd18791">
    <property type="entry name" value="SF2_C_RHA"/>
    <property type="match status" value="1"/>
</dbReference>
<dbReference type="Proteomes" id="UP001415857">
    <property type="component" value="Unassembled WGS sequence"/>
</dbReference>
<dbReference type="GO" id="GO:0005524">
    <property type="term" value="F:ATP binding"/>
    <property type="evidence" value="ECO:0007669"/>
    <property type="project" value="UniProtKB-KW"/>
</dbReference>
<evidence type="ECO:0000256" key="6">
    <source>
        <dbReference type="ARBA" id="ARBA00047984"/>
    </source>
</evidence>
<dbReference type="InterPro" id="IPR048333">
    <property type="entry name" value="HA2_WH"/>
</dbReference>
<name>A0AAP0RP39_LIQFO</name>
<dbReference type="Gene3D" id="3.40.50.300">
    <property type="entry name" value="P-loop containing nucleotide triphosphate hydrolases"/>
    <property type="match status" value="1"/>
</dbReference>
<dbReference type="Pfam" id="PF00271">
    <property type="entry name" value="Helicase_C"/>
    <property type="match status" value="1"/>
</dbReference>
<dbReference type="Pfam" id="PF04408">
    <property type="entry name" value="WHD_HA2"/>
    <property type="match status" value="1"/>
</dbReference>
<evidence type="ECO:0000259" key="7">
    <source>
        <dbReference type="PROSITE" id="PS51194"/>
    </source>
</evidence>
<gene>
    <name evidence="8" type="ORF">L1049_004486</name>
</gene>
<organism evidence="8 9">
    <name type="scientific">Liquidambar formosana</name>
    <name type="common">Formosan gum</name>
    <dbReference type="NCBI Taxonomy" id="63359"/>
    <lineage>
        <taxon>Eukaryota</taxon>
        <taxon>Viridiplantae</taxon>
        <taxon>Streptophyta</taxon>
        <taxon>Embryophyta</taxon>
        <taxon>Tracheophyta</taxon>
        <taxon>Spermatophyta</taxon>
        <taxon>Magnoliopsida</taxon>
        <taxon>eudicotyledons</taxon>
        <taxon>Gunneridae</taxon>
        <taxon>Pentapetalae</taxon>
        <taxon>Saxifragales</taxon>
        <taxon>Altingiaceae</taxon>
        <taxon>Liquidambar</taxon>
    </lineage>
</organism>
<keyword evidence="9" id="KW-1185">Reference proteome</keyword>
<evidence type="ECO:0000313" key="9">
    <source>
        <dbReference type="Proteomes" id="UP001415857"/>
    </source>
</evidence>
<evidence type="ECO:0000256" key="3">
    <source>
        <dbReference type="ARBA" id="ARBA00022801"/>
    </source>
</evidence>
<feature type="domain" description="Helicase C-terminal" evidence="7">
    <location>
        <begin position="1"/>
        <end position="122"/>
    </location>
</feature>
<evidence type="ECO:0000256" key="4">
    <source>
        <dbReference type="ARBA" id="ARBA00022806"/>
    </source>
</evidence>
<keyword evidence="4" id="KW-0347">Helicase</keyword>
<dbReference type="PANTHER" id="PTHR18934:SF99">
    <property type="entry name" value="ATP-DEPENDENT RNA HELICASE DHX37-RELATED"/>
    <property type="match status" value="1"/>
</dbReference>
<dbReference type="GO" id="GO:0005730">
    <property type="term" value="C:nucleolus"/>
    <property type="evidence" value="ECO:0007669"/>
    <property type="project" value="TreeGrafter"/>
</dbReference>
<evidence type="ECO:0000256" key="1">
    <source>
        <dbReference type="ARBA" id="ARBA00012552"/>
    </source>
</evidence>
<proteinExistence type="predicted"/>
<dbReference type="GO" id="GO:0000462">
    <property type="term" value="P:maturation of SSU-rRNA from tricistronic rRNA transcript (SSU-rRNA, 5.8S rRNA, LSU-rRNA)"/>
    <property type="evidence" value="ECO:0007669"/>
    <property type="project" value="TreeGrafter"/>
</dbReference>
<dbReference type="PROSITE" id="PS51194">
    <property type="entry name" value="HELICASE_CTER"/>
    <property type="match status" value="1"/>
</dbReference>
<keyword evidence="5" id="KW-0067">ATP-binding</keyword>
<evidence type="ECO:0000313" key="8">
    <source>
        <dbReference type="EMBL" id="KAK9281583.1"/>
    </source>
</evidence>
<keyword evidence="2" id="KW-0547">Nucleotide-binding</keyword>
<evidence type="ECO:0000256" key="2">
    <source>
        <dbReference type="ARBA" id="ARBA00022741"/>
    </source>
</evidence>
<dbReference type="GO" id="GO:0003723">
    <property type="term" value="F:RNA binding"/>
    <property type="evidence" value="ECO:0007669"/>
    <property type="project" value="TreeGrafter"/>
</dbReference>
<accession>A0AAP0RP39</accession>
<dbReference type="SMART" id="SM00490">
    <property type="entry name" value="HELICc"/>
    <property type="match status" value="1"/>
</dbReference>
<comment type="caution">
    <text evidence="8">The sequence shown here is derived from an EMBL/GenBank/DDBJ whole genome shotgun (WGS) entry which is preliminary data.</text>
</comment>
<dbReference type="InterPro" id="IPR027417">
    <property type="entry name" value="P-loop_NTPase"/>
</dbReference>
<evidence type="ECO:0000256" key="5">
    <source>
        <dbReference type="ARBA" id="ARBA00022840"/>
    </source>
</evidence>
<protein>
    <recommendedName>
        <fullName evidence="1">RNA helicase</fullName>
        <ecNumber evidence="1">3.6.4.13</ecNumber>
    </recommendedName>
</protein>
<dbReference type="GO" id="GO:0003724">
    <property type="term" value="F:RNA helicase activity"/>
    <property type="evidence" value="ECO:0007669"/>
    <property type="project" value="UniProtKB-EC"/>
</dbReference>
<sequence>MLPAAAQLRVFEEIKEGERLVVVATNVAETSLTIPGIKYVVDTGREKVKNYNPSNGVETYEVQWISKASASQRAGRSGRTGPGHCYRLYSSAVFNNILPGFSSAEISKIPVDGVVLLMKSMGIDKVANFPFPTPPEATAVVEAERCLKTLEALDSKGKLTPLGKAMARYPIESSPLPDAPYSYSNYEEG</sequence>
<dbReference type="InterPro" id="IPR001650">
    <property type="entry name" value="Helicase_C-like"/>
</dbReference>